<sequence length="546" mass="58482">MHHKPLCHVTDLSVGVPLTGIRPPGLEYGAVLGVGGRPPGLEYGAGPGVRGRPPGVECEAASVRHCTVRPAFFSSWDSATTVWFLLASSVPGARAARFTSTGEKASARSIAASTFVRPPLPFVIVRPAFDKLPFALGFIYPTTQFQSFGCTSIAASPPSPPGRLASKVHVRSLPFGQSALGLNRSLSKGLNRPASNGPTKAPNRDDLEALSNQRTRVSSQDDHQTERPARTATRPSVQPGRPPDRASKLARHNHDRASKVTMPPTQVTIMTERPRSSIQADRPSSHHDRLPCWATATTVPPRLTFLGRLSYWAAATTVPPRLTFLGRLSYWAAATTVSPRLTFLGRLSCWVAATTVPPRLTFLGRLSYSAAVSTVPPRLTFLGRSSCWSAVMTVIMSTTRLNTNDSLKPLMKIKVWLGRFQAHESVGVPLTGTRPPGLKYGAVLGVGGRPPSLEYGAGPGVRGRPPDVECGAASVRHCTVHPAFFSSWDSAATVRFSLASSVPDTRAARSALAGEKASARSIAASTFVRLPLLFVIVRPTFDKLVF</sequence>
<evidence type="ECO:0000256" key="1">
    <source>
        <dbReference type="SAM" id="MobiDB-lite"/>
    </source>
</evidence>
<proteinExistence type="predicted"/>
<dbReference type="AlphaFoldDB" id="A0A0L9VKE4"/>
<dbReference type="Proteomes" id="UP000053144">
    <property type="component" value="Chromosome 10"/>
</dbReference>
<organism evidence="2 3">
    <name type="scientific">Phaseolus angularis</name>
    <name type="common">Azuki bean</name>
    <name type="synonym">Vigna angularis</name>
    <dbReference type="NCBI Taxonomy" id="3914"/>
    <lineage>
        <taxon>Eukaryota</taxon>
        <taxon>Viridiplantae</taxon>
        <taxon>Streptophyta</taxon>
        <taxon>Embryophyta</taxon>
        <taxon>Tracheophyta</taxon>
        <taxon>Spermatophyta</taxon>
        <taxon>Magnoliopsida</taxon>
        <taxon>eudicotyledons</taxon>
        <taxon>Gunneridae</taxon>
        <taxon>Pentapetalae</taxon>
        <taxon>rosids</taxon>
        <taxon>fabids</taxon>
        <taxon>Fabales</taxon>
        <taxon>Fabaceae</taxon>
        <taxon>Papilionoideae</taxon>
        <taxon>50 kb inversion clade</taxon>
        <taxon>NPAAA clade</taxon>
        <taxon>indigoferoid/millettioid clade</taxon>
        <taxon>Phaseoleae</taxon>
        <taxon>Vigna</taxon>
    </lineage>
</organism>
<feature type="compositionally biased region" description="Basic and acidic residues" evidence="1">
    <location>
        <begin position="219"/>
        <end position="229"/>
    </location>
</feature>
<evidence type="ECO:0000313" key="2">
    <source>
        <dbReference type="EMBL" id="KOM55511.1"/>
    </source>
</evidence>
<feature type="region of interest" description="Disordered" evidence="1">
    <location>
        <begin position="184"/>
        <end position="262"/>
    </location>
</feature>
<feature type="region of interest" description="Disordered" evidence="1">
    <location>
        <begin position="270"/>
        <end position="289"/>
    </location>
</feature>
<name>A0A0L9VKE4_PHAAN</name>
<protein>
    <submittedName>
        <fullName evidence="2">Uncharacterized protein</fullName>
    </submittedName>
</protein>
<gene>
    <name evidence="2" type="ORF">LR48_Vigan10g140300</name>
</gene>
<accession>A0A0L9VKE4</accession>
<dbReference type="Gramene" id="KOM55511">
    <property type="protein sequence ID" value="KOM55511"/>
    <property type="gene ID" value="LR48_Vigan10g140300"/>
</dbReference>
<feature type="compositionally biased region" description="Polar residues" evidence="1">
    <location>
        <begin position="184"/>
        <end position="198"/>
    </location>
</feature>
<evidence type="ECO:0000313" key="3">
    <source>
        <dbReference type="Proteomes" id="UP000053144"/>
    </source>
</evidence>
<dbReference type="EMBL" id="CM003380">
    <property type="protein sequence ID" value="KOM55511.1"/>
    <property type="molecule type" value="Genomic_DNA"/>
</dbReference>
<reference evidence="3" key="1">
    <citation type="journal article" date="2015" name="Proc. Natl. Acad. Sci. U.S.A.">
        <title>Genome sequencing of adzuki bean (Vigna angularis) provides insight into high starch and low fat accumulation and domestication.</title>
        <authorList>
            <person name="Yang K."/>
            <person name="Tian Z."/>
            <person name="Chen C."/>
            <person name="Luo L."/>
            <person name="Zhao B."/>
            <person name="Wang Z."/>
            <person name="Yu L."/>
            <person name="Li Y."/>
            <person name="Sun Y."/>
            <person name="Li W."/>
            <person name="Chen Y."/>
            <person name="Li Y."/>
            <person name="Zhang Y."/>
            <person name="Ai D."/>
            <person name="Zhao J."/>
            <person name="Shang C."/>
            <person name="Ma Y."/>
            <person name="Wu B."/>
            <person name="Wang M."/>
            <person name="Gao L."/>
            <person name="Sun D."/>
            <person name="Zhang P."/>
            <person name="Guo F."/>
            <person name="Wang W."/>
            <person name="Li Y."/>
            <person name="Wang J."/>
            <person name="Varshney R.K."/>
            <person name="Wang J."/>
            <person name="Ling H.Q."/>
            <person name="Wan P."/>
        </authorList>
    </citation>
    <scope>NUCLEOTIDE SEQUENCE</scope>
    <source>
        <strain evidence="3">cv. Jingnong 6</strain>
    </source>
</reference>